<dbReference type="InterPro" id="IPR035906">
    <property type="entry name" value="MetI-like_sf"/>
</dbReference>
<dbReference type="SUPFAM" id="SSF161098">
    <property type="entry name" value="MetI-like"/>
    <property type="match status" value="1"/>
</dbReference>
<dbReference type="Gene3D" id="1.10.3720.10">
    <property type="entry name" value="MetI-like"/>
    <property type="match status" value="1"/>
</dbReference>
<keyword evidence="2 7" id="KW-0813">Transport</keyword>
<name>A0ABM9P1T2_9FLAO</name>
<dbReference type="Pfam" id="PF00528">
    <property type="entry name" value="BPD_transp_1"/>
    <property type="match status" value="1"/>
</dbReference>
<feature type="transmembrane region" description="Helical" evidence="7">
    <location>
        <begin position="21"/>
        <end position="40"/>
    </location>
</feature>
<evidence type="ECO:0000256" key="2">
    <source>
        <dbReference type="ARBA" id="ARBA00022448"/>
    </source>
</evidence>
<comment type="subcellular location">
    <subcellularLocation>
        <location evidence="1 7">Cell membrane</location>
        <topology evidence="1 7">Multi-pass membrane protein</topology>
    </subcellularLocation>
</comment>
<evidence type="ECO:0000256" key="6">
    <source>
        <dbReference type="ARBA" id="ARBA00023136"/>
    </source>
</evidence>
<dbReference type="PROSITE" id="PS50928">
    <property type="entry name" value="ABC_TM1"/>
    <property type="match status" value="1"/>
</dbReference>
<evidence type="ECO:0000313" key="10">
    <source>
        <dbReference type="Proteomes" id="UP001497514"/>
    </source>
</evidence>
<reference evidence="9 10" key="1">
    <citation type="submission" date="2024-05" db="EMBL/GenBank/DDBJ databases">
        <authorList>
            <person name="Duchaud E."/>
        </authorList>
    </citation>
    <scope>NUCLEOTIDE SEQUENCE [LARGE SCALE GENOMIC DNA]</scope>
    <source>
        <strain evidence="9">Ena-SAMPLE-TAB-13-05-2024-13:56:06:370-140309</strain>
    </source>
</reference>
<dbReference type="Proteomes" id="UP001497514">
    <property type="component" value="Chromosome"/>
</dbReference>
<accession>A0ABM9P1T2</accession>
<feature type="domain" description="ABC transmembrane type-1" evidence="8">
    <location>
        <begin position="122"/>
        <end position="302"/>
    </location>
</feature>
<dbReference type="EMBL" id="OZ038524">
    <property type="protein sequence ID" value="CAL2087644.1"/>
    <property type="molecule type" value="Genomic_DNA"/>
</dbReference>
<evidence type="ECO:0000256" key="3">
    <source>
        <dbReference type="ARBA" id="ARBA00022475"/>
    </source>
</evidence>
<evidence type="ECO:0000259" key="8">
    <source>
        <dbReference type="PROSITE" id="PS50928"/>
    </source>
</evidence>
<dbReference type="CDD" id="cd06261">
    <property type="entry name" value="TM_PBP2"/>
    <property type="match status" value="1"/>
</dbReference>
<sequence>MNYKKLFELRGELTSKEKITLTILGSVILMLFWFVFAEVLSKTIITQNDKISPSSLSEENRKYYESDSLLVANYTLLETKSIENLKELGLVKNKVYPILPSPIKVIKAFPELNKDDDVIGNTFLSIKLNVLGYLLAIIIAIPIGFLLGLVPLFRGLFSKIIDSYRFIPLTAVTGIFIMWLGLGSQMKVSFLAFGIIVYLIPVVVQRIDEVQKVYLNTVFTLGATPWQTIKSVYMPYVFSKLIDDIRVLTAISWTYITIVEMLNKGGGIGELIWTAKRQSRIDKAFAILIIIVIIGVIQDRLFVIIDKLLFPYKHINTNKR</sequence>
<proteinExistence type="inferred from homology"/>
<feature type="transmembrane region" description="Helical" evidence="7">
    <location>
        <begin position="164"/>
        <end position="182"/>
    </location>
</feature>
<comment type="similarity">
    <text evidence="7">Belongs to the binding-protein-dependent transport system permease family.</text>
</comment>
<dbReference type="PANTHER" id="PTHR30151">
    <property type="entry name" value="ALKANE SULFONATE ABC TRANSPORTER-RELATED, MEMBRANE SUBUNIT"/>
    <property type="match status" value="1"/>
</dbReference>
<dbReference type="InterPro" id="IPR000515">
    <property type="entry name" value="MetI-like"/>
</dbReference>
<dbReference type="RefSeq" id="WP_101903312.1">
    <property type="nucleotide sequence ID" value="NZ_OZ038524.1"/>
</dbReference>
<keyword evidence="5 7" id="KW-1133">Transmembrane helix</keyword>
<feature type="transmembrane region" description="Helical" evidence="7">
    <location>
        <begin position="284"/>
        <end position="305"/>
    </location>
</feature>
<protein>
    <submittedName>
        <fullName evidence="9">ABC-type transport system, permease component</fullName>
    </submittedName>
</protein>
<organism evidence="9 10">
    <name type="scientific">Tenacibaculum dicentrarchi</name>
    <dbReference type="NCBI Taxonomy" id="669041"/>
    <lineage>
        <taxon>Bacteria</taxon>
        <taxon>Pseudomonadati</taxon>
        <taxon>Bacteroidota</taxon>
        <taxon>Flavobacteriia</taxon>
        <taxon>Flavobacteriales</taxon>
        <taxon>Flavobacteriaceae</taxon>
        <taxon>Tenacibaculum</taxon>
    </lineage>
</organism>
<evidence type="ECO:0000256" key="7">
    <source>
        <dbReference type="RuleBase" id="RU363032"/>
    </source>
</evidence>
<keyword evidence="10" id="KW-1185">Reference proteome</keyword>
<keyword evidence="3" id="KW-1003">Cell membrane</keyword>
<feature type="transmembrane region" description="Helical" evidence="7">
    <location>
        <begin position="188"/>
        <end position="204"/>
    </location>
</feature>
<dbReference type="PANTHER" id="PTHR30151:SF0">
    <property type="entry name" value="ABC TRANSPORTER PERMEASE PROTEIN MJ0413-RELATED"/>
    <property type="match status" value="1"/>
</dbReference>
<keyword evidence="4 7" id="KW-0812">Transmembrane</keyword>
<evidence type="ECO:0000313" key="9">
    <source>
        <dbReference type="EMBL" id="CAL2087644.1"/>
    </source>
</evidence>
<gene>
    <name evidence="9" type="ORF">TD3509T_2264</name>
</gene>
<evidence type="ECO:0000256" key="4">
    <source>
        <dbReference type="ARBA" id="ARBA00022692"/>
    </source>
</evidence>
<evidence type="ECO:0000256" key="5">
    <source>
        <dbReference type="ARBA" id="ARBA00022989"/>
    </source>
</evidence>
<feature type="transmembrane region" description="Helical" evidence="7">
    <location>
        <begin position="130"/>
        <end position="152"/>
    </location>
</feature>
<evidence type="ECO:0000256" key="1">
    <source>
        <dbReference type="ARBA" id="ARBA00004651"/>
    </source>
</evidence>
<keyword evidence="6 7" id="KW-0472">Membrane</keyword>